<evidence type="ECO:0000256" key="3">
    <source>
        <dbReference type="ARBA" id="ARBA00023136"/>
    </source>
</evidence>
<proteinExistence type="inferred from homology"/>
<evidence type="ECO:0000256" key="4">
    <source>
        <dbReference type="HAMAP-Rule" id="MF_01473"/>
    </source>
</evidence>
<sequence length="439" mass="52051">MINLYDNLNSQTLQLYKTFINANIKSTTVVVNDNGFLPSDVLSPYKFFSGNSIENERPLYFNDVPVPKYWEIEGSNQSAVIKDKDKIRGKILYQKGYRNRVVASVEWFNKKEHVQFIDYYNQHGFRYAQLVMDDNQNQIMKRYFDQNNNEFLVENLVTKDLILRWNNKDIFFDNRISFLSFFFEKANLSIKDIVLNSFATSFLFLYRQRDFNMKCRIFWQEKIKDDLPENMKIALKNINNLKILIPDKKEYYRVMDSVETSYRHKIENSGYVYEFLKVNKYNNEALIITNSDNIPYVEYIARENQNVTFHIASKTEMSSRLLQLGGIQNINLYPKSTEETILNLCCKCDIYLDINKGKEIFESMYLAFAHEMIIIAFEETIHNRQFVHSSNIYKLDNYYDLSNAINQISNDKTLFSDRLNMQLRSANSVSIESFLNKMK</sequence>
<dbReference type="UniPathway" id="UPA00378"/>
<gene>
    <name evidence="4" type="primary">gtfB</name>
</gene>
<keyword evidence="3 4" id="KW-0472">Membrane</keyword>
<evidence type="ECO:0000256" key="2">
    <source>
        <dbReference type="ARBA" id="ARBA00022475"/>
    </source>
</evidence>
<evidence type="ECO:0000313" key="5">
    <source>
        <dbReference type="EMBL" id="QHN74165.1"/>
    </source>
</evidence>
<organism evidence="7">
    <name type="scientific">Staphylococcus epidermidis</name>
    <dbReference type="NCBI Taxonomy" id="1282"/>
    <lineage>
        <taxon>Bacteria</taxon>
        <taxon>Bacillati</taxon>
        <taxon>Bacillota</taxon>
        <taxon>Bacilli</taxon>
        <taxon>Bacillales</taxon>
        <taxon>Staphylococcaceae</taxon>
        <taxon>Staphylococcus</taxon>
    </lineage>
</organism>
<evidence type="ECO:0000313" key="6">
    <source>
        <dbReference type="EMBL" id="QHN74607.1"/>
    </source>
</evidence>
<comment type="subunit">
    <text evidence="4">Forms a heterotetramer with 2 subunits each of GtfA and GtfB. Part of the accessory SecA2/SecY2 protein translocation apparatus.</text>
</comment>
<name>A0A6A2A794_STAEP</name>
<evidence type="ECO:0000256" key="1">
    <source>
        <dbReference type="ARBA" id="ARBA00004922"/>
    </source>
</evidence>
<dbReference type="InterPro" id="IPR014268">
    <property type="entry name" value="GtfB"/>
</dbReference>
<dbReference type="GO" id="GO:0031647">
    <property type="term" value="P:regulation of protein stability"/>
    <property type="evidence" value="ECO:0007669"/>
    <property type="project" value="UniProtKB-UniRule"/>
</dbReference>
<dbReference type="GO" id="GO:0005886">
    <property type="term" value="C:plasma membrane"/>
    <property type="evidence" value="ECO:0007669"/>
    <property type="project" value="UniProtKB-SubCell"/>
</dbReference>
<dbReference type="RefSeq" id="WP_001551922.1">
    <property type="nucleotide sequence ID" value="NZ_CABHIX010000002.1"/>
</dbReference>
<dbReference type="NCBIfam" id="TIGR02919">
    <property type="entry name" value="accessory Sec system glycosylation chaperone GtfB"/>
    <property type="match status" value="1"/>
</dbReference>
<dbReference type="GO" id="GO:0017122">
    <property type="term" value="C:protein N-acetylglucosaminyltransferase complex"/>
    <property type="evidence" value="ECO:0007669"/>
    <property type="project" value="UniProtKB-UniRule"/>
</dbReference>
<reference evidence="7" key="1">
    <citation type="submission" date="2019-04" db="EMBL/GenBank/DDBJ databases">
        <title>The Staphylococcus epidermidis MSCRAMM SesJ is present in ACME and SCC element.</title>
        <authorList>
            <person name="Arora S."/>
            <person name="Li X."/>
            <person name="Hillhouse A."/>
            <person name="Konganti K."/>
            <person name="Threadgill D."/>
            <person name="Shelburne S."/>
            <person name="Hook M."/>
        </authorList>
    </citation>
    <scope>NUCLEOTIDE SEQUENCE</scope>
    <source>
        <strain evidence="7">MB1048</strain>
    </source>
</reference>
<comment type="pathway">
    <text evidence="1 4">Protein modification; protein glycosylation.</text>
</comment>
<evidence type="ECO:0000313" key="7">
    <source>
        <dbReference type="EMBL" id="QHU25876.1"/>
    </source>
</evidence>
<dbReference type="AlphaFoldDB" id="A0A6A2A794"/>
<dbReference type="EMBL" id="MK778453">
    <property type="protein sequence ID" value="QHU25876.1"/>
    <property type="molecule type" value="Genomic_DNA"/>
</dbReference>
<accession>A0A6A2A794</accession>
<comment type="function">
    <text evidence="4">Required for polymorphic O-glycosylation of the serine-rich repeat protein in this bacteria. A stabilizing protein that is part of the accessory SecA2/SecY2 system specifically required to export serine-rich repeat cell wall proteins usually encoded upstream in the same operon. The GtfA-GtfB complex adds GlcNAc from UDP-GlcNAc to the substrate protein, attaching the first sugar residue. Stabilizes the glycosylation activity of GtfA. Has no N-acetylglucosaminyl transferase activity on its own.</text>
</comment>
<dbReference type="HAMAP" id="MF_01473">
    <property type="entry name" value="GtfB"/>
    <property type="match status" value="1"/>
</dbReference>
<dbReference type="EMBL" id="MK770829">
    <property type="protein sequence ID" value="QHN74165.1"/>
    <property type="molecule type" value="Genomic_DNA"/>
</dbReference>
<dbReference type="EMBL" id="MK784557">
    <property type="protein sequence ID" value="QHN74607.1"/>
    <property type="molecule type" value="Genomic_DNA"/>
</dbReference>
<keyword evidence="2 4" id="KW-1003">Cell membrane</keyword>
<comment type="subcellular location">
    <subcellularLocation>
        <location evidence="4">Cell membrane</location>
        <topology evidence="4">Peripheral membrane protein</topology>
    </subcellularLocation>
</comment>
<comment type="similarity">
    <text evidence="4">Belongs to the GtfB family.</text>
</comment>
<dbReference type="GeneID" id="50017468"/>
<reference evidence="5" key="2">
    <citation type="journal article" date="2020" name="MBio">
        <title>Staphylococcus epidermidis MSCRAMM SesJ is Encoded in Composite Islands.</title>
        <authorList>
            <person name="Arora S."/>
            <person name="Li X."/>
            <person name="Hillhouse A."/>
            <person name="Konganti K."/>
            <person name="Little S.V."/>
            <person name="Lawhon S.D."/>
            <person name="Threadgill D."/>
            <person name="Shelburne S."/>
            <person name="Hook M."/>
        </authorList>
    </citation>
    <scope>NUCLEOTIDE SEQUENCE</scope>
    <source>
        <strain evidence="6">MB1569</strain>
        <strain evidence="5">MB567</strain>
    </source>
</reference>
<protein>
    <recommendedName>
        <fullName evidence="4">UDP-N-acetylglucosamine--peptide N-acetylglucosaminyltransferase stabilizing protein GtfB</fullName>
    </recommendedName>
    <alternativeName>
        <fullName evidence="4">Glycosyltransferase stabilizing protein GtfB</fullName>
    </alternativeName>
</protein>